<protein>
    <submittedName>
        <fullName evidence="1">Uncharacterized protein</fullName>
    </submittedName>
</protein>
<gene>
    <name evidence="1" type="ORF">LNV07_02725</name>
</gene>
<sequence length="154" mass="17051">MTQKANAMGLSSRLFLLSTGDTSHALANTAFMRMLRREEVARVPGFAGQRVRQASIVVDMVNGSPLRMVHWTFCILDIDVDGFLDVERLSAQQFARVADLLEPAKLSQGQESPVIDAARRFVARGGSWEPDERLLRRIEAAALGQVSCPRVRVV</sequence>
<evidence type="ECO:0000313" key="1">
    <source>
        <dbReference type="EMBL" id="MCV2367010.1"/>
    </source>
</evidence>
<keyword evidence="2" id="KW-1185">Reference proteome</keyword>
<proteinExistence type="predicted"/>
<organism evidence="1 2">
    <name type="scientific">Roseateles oligotrophus</name>
    <dbReference type="NCBI Taxonomy" id="1769250"/>
    <lineage>
        <taxon>Bacteria</taxon>
        <taxon>Pseudomonadati</taxon>
        <taxon>Pseudomonadota</taxon>
        <taxon>Betaproteobacteria</taxon>
        <taxon>Burkholderiales</taxon>
        <taxon>Sphaerotilaceae</taxon>
        <taxon>Roseateles</taxon>
    </lineage>
</organism>
<name>A0ABT2YBY1_9BURK</name>
<dbReference type="EMBL" id="JAJIRN010000001">
    <property type="protein sequence ID" value="MCV2367010.1"/>
    <property type="molecule type" value="Genomic_DNA"/>
</dbReference>
<evidence type="ECO:0000313" key="2">
    <source>
        <dbReference type="Proteomes" id="UP001209701"/>
    </source>
</evidence>
<dbReference type="RefSeq" id="WP_263569618.1">
    <property type="nucleotide sequence ID" value="NZ_JAJIRN010000001.1"/>
</dbReference>
<comment type="caution">
    <text evidence="1">The sequence shown here is derived from an EMBL/GenBank/DDBJ whole genome shotgun (WGS) entry which is preliminary data.</text>
</comment>
<reference evidence="1 2" key="1">
    <citation type="submission" date="2021-11" db="EMBL/GenBank/DDBJ databases">
        <authorList>
            <person name="Liang Q."/>
            <person name="Mou H."/>
            <person name="Liu Z."/>
        </authorList>
    </citation>
    <scope>NUCLEOTIDE SEQUENCE [LARGE SCALE GENOMIC DNA]</scope>
    <source>
        <strain evidence="1 2">CHU3</strain>
    </source>
</reference>
<accession>A0ABT2YBY1</accession>
<dbReference type="Proteomes" id="UP001209701">
    <property type="component" value="Unassembled WGS sequence"/>
</dbReference>